<evidence type="ECO:0000313" key="1">
    <source>
        <dbReference type="EMBL" id="GAA5811690.1"/>
    </source>
</evidence>
<proteinExistence type="predicted"/>
<name>A0ABP9YXU1_9FUNG</name>
<reference evidence="1 2" key="1">
    <citation type="submission" date="2024-04" db="EMBL/GenBank/DDBJ databases">
        <title>genome sequences of Mucor flavus KT1a and Helicostylum pulchrum KT1b strains isolated from the surface of a dry-aged beef.</title>
        <authorList>
            <person name="Toyotome T."/>
            <person name="Hosono M."/>
            <person name="Torimaru M."/>
            <person name="Fukuda K."/>
            <person name="Mikami N."/>
        </authorList>
    </citation>
    <scope>NUCLEOTIDE SEQUENCE [LARGE SCALE GENOMIC DNA]</scope>
    <source>
        <strain evidence="1 2">KT1a</strain>
    </source>
</reference>
<protein>
    <submittedName>
        <fullName evidence="1">Uncharacterized protein</fullName>
    </submittedName>
</protein>
<comment type="caution">
    <text evidence="1">The sequence shown here is derived from an EMBL/GenBank/DDBJ whole genome shotgun (WGS) entry which is preliminary data.</text>
</comment>
<dbReference type="Proteomes" id="UP001473302">
    <property type="component" value="Unassembled WGS sequence"/>
</dbReference>
<keyword evidence="2" id="KW-1185">Reference proteome</keyword>
<gene>
    <name evidence="1" type="ORF">MFLAVUS_005131</name>
</gene>
<sequence>MLCVPIFDVYNLHRHTHCVAFYIREDTIVRSIYSTLTRNIKDGKDSWNQDDLFLFKAISDFLRLFVEKLMEEENKDGAQIKGTDALHYVFAVPSEWEEEIREVLIRDIFVRADLISKNDHKDRLLFCTDVESFYYYITGHRSMEESKASMVLNLILVGNPLYDFSNSLLFPKLVAYDSFFLTTSDVKNGIREFIKTKFSFDAQEETIRNIMEEIHPEISKQIPFITGKSISKLDKTYETLIESIRPIDICAEISKTLPNSLKLLLQNEPMKEYTLLNPSTKRWRRKVDKGLLDWLEHLLEYNRVSFGSSYIITKRLWNMDYDYSEVLEGTGQYLFDALHNSDVYSKPRILSTEHLATSSSIFLKSKPDAIMNIDISLESTTLSFSLLDENGLVKEIWNHDYFVPDARVGDILNVDRQNKDVLVSTQQQVYIKSWQQLQRRLFGTEDNLRDRIYASNLLTLSQVVTESGSENGYQEAVIIQEEIITIPNIYDSLCLIMWKNIAEDSSVIQLCDTHEEYDNNKLLEIFTLENRAEFTNNLKEFISKNSQHILMKILKDETDAFLYGEGIDVAHYTLPKLSNQLLQPVLQQEPFSYKAFQVGALYHVYSDNYGFGPQMRGSKISYKLKHKISDSKTTSIDKETVLKKAGSLSFEETVHAEDTLEKIGGPACSVFDHKPGYSSSVSLSIIKAGDEMQKKYFITLANPMTLARF</sequence>
<accession>A0ABP9YXU1</accession>
<evidence type="ECO:0000313" key="2">
    <source>
        <dbReference type="Proteomes" id="UP001473302"/>
    </source>
</evidence>
<organism evidence="1 2">
    <name type="scientific">Mucor flavus</name>
    <dbReference type="NCBI Taxonomy" id="439312"/>
    <lineage>
        <taxon>Eukaryota</taxon>
        <taxon>Fungi</taxon>
        <taxon>Fungi incertae sedis</taxon>
        <taxon>Mucoromycota</taxon>
        <taxon>Mucoromycotina</taxon>
        <taxon>Mucoromycetes</taxon>
        <taxon>Mucorales</taxon>
        <taxon>Mucorineae</taxon>
        <taxon>Mucoraceae</taxon>
        <taxon>Mucor</taxon>
    </lineage>
</organism>
<dbReference type="EMBL" id="BAABUK010000010">
    <property type="protein sequence ID" value="GAA5811690.1"/>
    <property type="molecule type" value="Genomic_DNA"/>
</dbReference>